<keyword evidence="1" id="KW-0472">Membrane</keyword>
<feature type="transmembrane region" description="Helical" evidence="1">
    <location>
        <begin position="6"/>
        <end position="25"/>
    </location>
</feature>
<gene>
    <name evidence="3" type="ORF">HORIV_53200</name>
</gene>
<dbReference type="InterPro" id="IPR021814">
    <property type="entry name" value="DUF3394"/>
</dbReference>
<name>A0ABN5X0Y0_9GAMM</name>
<sequence>MIDVTFMQGIVVFIVATTAMLIFAAGTQGYMIARNRWYESLLLLLVAFTLFRPGFWMDRIHDPYESIPPTQFAEALGSVDDGSNLRVQIAGVDDYGDPMTTYILVPVPSGDNSEERMEALGMELLADGDQAVVDFVEFGSQAAELGFDFDQEIIEVLAPVDRWTKEWMWIPALVIFGLVVLLQRRRRENSLPMNQQQPLKEAIMYQKILLPVDLNEEGSWKKALPTAITLCKTFGASLHVVTVLPEFKMPMVGAYFPKDFSKKAHEAVKEAQHAFIQKNVPEEIQTQSVIVDGSPWEAIIKAGKSWMST</sequence>
<keyword evidence="1" id="KW-1133">Transmembrane helix</keyword>
<keyword evidence="4" id="KW-1185">Reference proteome</keyword>
<dbReference type="SUPFAM" id="SSF52402">
    <property type="entry name" value="Adenine nucleotide alpha hydrolases-like"/>
    <property type="match status" value="1"/>
</dbReference>
<dbReference type="Proteomes" id="UP000289555">
    <property type="component" value="Chromosome"/>
</dbReference>
<dbReference type="Pfam" id="PF11874">
    <property type="entry name" value="DUF3394"/>
    <property type="match status" value="1"/>
</dbReference>
<evidence type="ECO:0000313" key="3">
    <source>
        <dbReference type="EMBL" id="BBI52899.1"/>
    </source>
</evidence>
<dbReference type="Gene3D" id="3.40.50.620">
    <property type="entry name" value="HUPs"/>
    <property type="match status" value="1"/>
</dbReference>
<protein>
    <recommendedName>
        <fullName evidence="2">UspA domain-containing protein</fullName>
    </recommendedName>
</protein>
<organism evidence="3 4">
    <name type="scientific">Vreelandella olivaria</name>
    <dbReference type="NCBI Taxonomy" id="390919"/>
    <lineage>
        <taxon>Bacteria</taxon>
        <taxon>Pseudomonadati</taxon>
        <taxon>Pseudomonadota</taxon>
        <taxon>Gammaproteobacteria</taxon>
        <taxon>Oceanospirillales</taxon>
        <taxon>Halomonadaceae</taxon>
        <taxon>Vreelandella</taxon>
    </lineage>
</organism>
<dbReference type="CDD" id="cd00293">
    <property type="entry name" value="USP-like"/>
    <property type="match status" value="1"/>
</dbReference>
<evidence type="ECO:0000259" key="2">
    <source>
        <dbReference type="Pfam" id="PF00582"/>
    </source>
</evidence>
<dbReference type="EMBL" id="AP019416">
    <property type="protein sequence ID" value="BBI52899.1"/>
    <property type="molecule type" value="Genomic_DNA"/>
</dbReference>
<keyword evidence="1" id="KW-0812">Transmembrane</keyword>
<accession>A0ABN5X0Y0</accession>
<feature type="domain" description="UspA" evidence="2">
    <location>
        <begin position="204"/>
        <end position="305"/>
    </location>
</feature>
<evidence type="ECO:0000256" key="1">
    <source>
        <dbReference type="SAM" id="Phobius"/>
    </source>
</evidence>
<reference evidence="4" key="1">
    <citation type="journal article" date="2019" name="Microbiol. Resour. Announc.">
        <title>Complete Genome Sequence of Halomonas olivaria, a Moderately Halophilic Bacterium Isolated from Olive Processing Effluents, Obtained by Nanopore Sequencing.</title>
        <authorList>
            <person name="Nagata S."/>
            <person name="Ii K.M."/>
            <person name="Tsukimi T."/>
            <person name="Miura M.C."/>
            <person name="Galipon J."/>
            <person name="Arakawa K."/>
        </authorList>
    </citation>
    <scope>NUCLEOTIDE SEQUENCE [LARGE SCALE GENOMIC DNA]</scope>
    <source>
        <strain evidence="4">TYRC17</strain>
    </source>
</reference>
<feature type="transmembrane region" description="Helical" evidence="1">
    <location>
        <begin position="167"/>
        <end position="183"/>
    </location>
</feature>
<proteinExistence type="predicted"/>
<evidence type="ECO:0000313" key="4">
    <source>
        <dbReference type="Proteomes" id="UP000289555"/>
    </source>
</evidence>
<dbReference type="InterPro" id="IPR014729">
    <property type="entry name" value="Rossmann-like_a/b/a_fold"/>
</dbReference>
<dbReference type="Pfam" id="PF00582">
    <property type="entry name" value="Usp"/>
    <property type="match status" value="1"/>
</dbReference>
<feature type="transmembrane region" description="Helical" evidence="1">
    <location>
        <begin position="37"/>
        <end position="56"/>
    </location>
</feature>
<dbReference type="InterPro" id="IPR006016">
    <property type="entry name" value="UspA"/>
</dbReference>